<feature type="non-terminal residue" evidence="1">
    <location>
        <position position="1"/>
    </location>
</feature>
<protein>
    <submittedName>
        <fullName evidence="1">DUF4442 domain-containing protein</fullName>
    </submittedName>
</protein>
<gene>
    <name evidence="1" type="ORF">R3P96_26830</name>
</gene>
<dbReference type="EMBL" id="JAWLJX010000052">
    <property type="protein sequence ID" value="MDV6264957.1"/>
    <property type="molecule type" value="Genomic_DNA"/>
</dbReference>
<keyword evidence="2" id="KW-1185">Reference proteome</keyword>
<dbReference type="Proteomes" id="UP001185755">
    <property type="component" value="Unassembled WGS sequence"/>
</dbReference>
<organism evidence="1 2">
    <name type="scientific">Rhodococcoides yunnanense</name>
    <dbReference type="NCBI Taxonomy" id="278209"/>
    <lineage>
        <taxon>Bacteria</taxon>
        <taxon>Bacillati</taxon>
        <taxon>Actinomycetota</taxon>
        <taxon>Actinomycetes</taxon>
        <taxon>Mycobacteriales</taxon>
        <taxon>Nocardiaceae</taxon>
        <taxon>Rhodococcoides</taxon>
    </lineage>
</organism>
<sequence length="61" mass="6848">IRAVATVDERELRTILAADRDERFELSGKALLFDDADVVVAKFTFDYVVDTVFPAPNDKDS</sequence>
<reference evidence="1 2" key="1">
    <citation type="submission" date="2023-10" db="EMBL/GenBank/DDBJ databases">
        <title>Development of a sustainable strategy for remediation of hydrocarbon-contaminated territories based on the waste exchange concept.</title>
        <authorList>
            <person name="Krivoruchko A."/>
        </authorList>
    </citation>
    <scope>NUCLEOTIDE SEQUENCE [LARGE SCALE GENOMIC DNA]</scope>
    <source>
        <strain evidence="1 2">IEGM 1323</strain>
    </source>
</reference>
<name>A0ABU4BL52_9NOCA</name>
<evidence type="ECO:0000313" key="1">
    <source>
        <dbReference type="EMBL" id="MDV6264957.1"/>
    </source>
</evidence>
<comment type="caution">
    <text evidence="1">The sequence shown here is derived from an EMBL/GenBank/DDBJ whole genome shotgun (WGS) entry which is preliminary data.</text>
</comment>
<accession>A0ABU4BL52</accession>
<evidence type="ECO:0000313" key="2">
    <source>
        <dbReference type="Proteomes" id="UP001185755"/>
    </source>
</evidence>
<proteinExistence type="predicted"/>